<name>A0A162PL98_COLIC</name>
<proteinExistence type="predicted"/>
<gene>
    <name evidence="1" type="ORF">CI238_10409</name>
</gene>
<dbReference type="InterPro" id="IPR023213">
    <property type="entry name" value="CAT-like_dom_sf"/>
</dbReference>
<keyword evidence="2" id="KW-1185">Reference proteome</keyword>
<evidence type="ECO:0000313" key="2">
    <source>
        <dbReference type="Proteomes" id="UP000076584"/>
    </source>
</evidence>
<dbReference type="Proteomes" id="UP000076584">
    <property type="component" value="Unassembled WGS sequence"/>
</dbReference>
<dbReference type="PANTHER" id="PTHR42034:SF1">
    <property type="entry name" value="CONDENSATION DOMAIN-CONTAINING PROTEIN"/>
    <property type="match status" value="1"/>
</dbReference>
<evidence type="ECO:0000313" key="1">
    <source>
        <dbReference type="EMBL" id="KZL87289.1"/>
    </source>
</evidence>
<dbReference type="EMBL" id="LFIW01000292">
    <property type="protein sequence ID" value="KZL87289.1"/>
    <property type="molecule type" value="Genomic_DNA"/>
</dbReference>
<dbReference type="AlphaFoldDB" id="A0A162PL98"/>
<sequence length="508" mass="56197">MDQTYPELTWRQTTTGAWQRTADEVEQFYSALATLYEGSGLMFFAITGHVSLRIDISNRGDASEAGAVFDKALKSAWLALRYDHPTVASQVAQDLVTGQWTKSYRQLYDTTDQNTWLEKTLVHLIAKQTGQEWANTQPPAPKMPTLFVLSPPSHKDGVIRRDLVLRSPHDIIDGVGTLILLNNLISHASKAFSEGEAYKTPILDGSEAANLSPAYRVAANVPPMLTEQRKKRLNDMAAQKEAAMNAPDIEILNMPYRRGASLPGHHQRVARSLTKEQTALLTTACKAADTTVTHVFHAAIALVLRDIQERGSEAKRVRYVNYILRNERASCQAPYNSREHPAALYHSLPGQSLVVDMDLPAADDDHFSDDEFLRVVQVMKDFYHGVQNDEEHYALAPTIWAANTPDVPTSPRPLPVPPPKTHPSVSISSMGCIDNIIAPKTGAIEAYDPWVTGEELGNGLGLFLGTFRGQLCLSAAYNNAWHTAADVLDFLKRCEDVVLRGFSLQSAR</sequence>
<protein>
    <submittedName>
        <fullName evidence="1">Uncharacterized protein</fullName>
    </submittedName>
</protein>
<accession>A0A162PL98</accession>
<dbReference type="OrthoDB" id="2548233at2759"/>
<organism evidence="1 2">
    <name type="scientific">Colletotrichum incanum</name>
    <name type="common">Soybean anthracnose fungus</name>
    <dbReference type="NCBI Taxonomy" id="1573173"/>
    <lineage>
        <taxon>Eukaryota</taxon>
        <taxon>Fungi</taxon>
        <taxon>Dikarya</taxon>
        <taxon>Ascomycota</taxon>
        <taxon>Pezizomycotina</taxon>
        <taxon>Sordariomycetes</taxon>
        <taxon>Hypocreomycetidae</taxon>
        <taxon>Glomerellales</taxon>
        <taxon>Glomerellaceae</taxon>
        <taxon>Colletotrichum</taxon>
        <taxon>Colletotrichum spaethianum species complex</taxon>
    </lineage>
</organism>
<dbReference type="Gene3D" id="3.30.559.10">
    <property type="entry name" value="Chloramphenicol acetyltransferase-like domain"/>
    <property type="match status" value="1"/>
</dbReference>
<dbReference type="Gene3D" id="3.30.559.30">
    <property type="entry name" value="Nonribosomal peptide synthetase, condensation domain"/>
    <property type="match status" value="1"/>
</dbReference>
<comment type="caution">
    <text evidence="1">The sequence shown here is derived from an EMBL/GenBank/DDBJ whole genome shotgun (WGS) entry which is preliminary data.</text>
</comment>
<dbReference type="SUPFAM" id="SSF52777">
    <property type="entry name" value="CoA-dependent acyltransferases"/>
    <property type="match status" value="1"/>
</dbReference>
<dbReference type="PANTHER" id="PTHR42034">
    <property type="entry name" value="CHROMOSOME 7, WHOLE GENOME SHOTGUN SEQUENCE-RELATED"/>
    <property type="match status" value="1"/>
</dbReference>
<reference evidence="1 2" key="1">
    <citation type="submission" date="2015-06" db="EMBL/GenBank/DDBJ databases">
        <title>Survival trade-offs in plant roots during colonization by closely related pathogenic and mutualistic fungi.</title>
        <authorList>
            <person name="Hacquard S."/>
            <person name="Kracher B."/>
            <person name="Hiruma K."/>
            <person name="Weinman A."/>
            <person name="Muench P."/>
            <person name="Garrido Oter R."/>
            <person name="Ver Loren van Themaat E."/>
            <person name="Dallerey J.-F."/>
            <person name="Damm U."/>
            <person name="Henrissat B."/>
            <person name="Lespinet O."/>
            <person name="Thon M."/>
            <person name="Kemen E."/>
            <person name="McHardy A.C."/>
            <person name="Schulze-Lefert P."/>
            <person name="O'Connell R.J."/>
        </authorList>
    </citation>
    <scope>NUCLEOTIDE SEQUENCE [LARGE SCALE GENOMIC DNA]</scope>
    <source>
        <strain evidence="1 2">MAFF 238704</strain>
    </source>
</reference>